<dbReference type="InterPro" id="IPR036291">
    <property type="entry name" value="NAD(P)-bd_dom_sf"/>
</dbReference>
<dbReference type="CDD" id="cd08241">
    <property type="entry name" value="QOR1"/>
    <property type="match status" value="1"/>
</dbReference>
<evidence type="ECO:0000313" key="4">
    <source>
        <dbReference type="Proteomes" id="UP000501705"/>
    </source>
</evidence>
<reference evidence="3 4" key="1">
    <citation type="journal article" date="2019" name="ACS Chem. Biol.">
        <title>Identification and Mobilization of a Cryptic Antibiotic Biosynthesis Gene Locus from a Human-Pathogenic Nocardia Isolate.</title>
        <authorList>
            <person name="Herisse M."/>
            <person name="Ishida K."/>
            <person name="Porter J.L."/>
            <person name="Howden B."/>
            <person name="Hertweck C."/>
            <person name="Stinear T.P."/>
            <person name="Pidot S.J."/>
        </authorList>
    </citation>
    <scope>NUCLEOTIDE SEQUENCE [LARGE SCALE GENOMIC DNA]</scope>
    <source>
        <strain evidence="3 4">AUSMDU00024985</strain>
    </source>
</reference>
<name>A0A6G9XVG7_NOCBR</name>
<dbReference type="SUPFAM" id="SSF50129">
    <property type="entry name" value="GroES-like"/>
    <property type="match status" value="1"/>
</dbReference>
<dbReference type="SUPFAM" id="SSF51735">
    <property type="entry name" value="NAD(P)-binding Rossmann-fold domains"/>
    <property type="match status" value="1"/>
</dbReference>
<dbReference type="AlphaFoldDB" id="A0A6G9XVG7"/>
<dbReference type="GO" id="GO:0016491">
    <property type="term" value="F:oxidoreductase activity"/>
    <property type="evidence" value="ECO:0007669"/>
    <property type="project" value="InterPro"/>
</dbReference>
<dbReference type="SMART" id="SM00829">
    <property type="entry name" value="PKS_ER"/>
    <property type="match status" value="1"/>
</dbReference>
<dbReference type="RefSeq" id="WP_167464042.1">
    <property type="nucleotide sequence ID" value="NZ_CP046171.1"/>
</dbReference>
<feature type="region of interest" description="Disordered" evidence="1">
    <location>
        <begin position="1"/>
        <end position="22"/>
    </location>
</feature>
<dbReference type="InterPro" id="IPR013149">
    <property type="entry name" value="ADH-like_C"/>
</dbReference>
<accession>A0A6G9XVG7</accession>
<dbReference type="InterPro" id="IPR020843">
    <property type="entry name" value="ER"/>
</dbReference>
<dbReference type="Gene3D" id="3.40.50.720">
    <property type="entry name" value="NAD(P)-binding Rossmann-like Domain"/>
    <property type="match status" value="1"/>
</dbReference>
<dbReference type="EMBL" id="CP046171">
    <property type="protein sequence ID" value="QIS04942.1"/>
    <property type="molecule type" value="Genomic_DNA"/>
</dbReference>
<dbReference type="InterPro" id="IPR013154">
    <property type="entry name" value="ADH-like_N"/>
</dbReference>
<dbReference type="InterPro" id="IPR051397">
    <property type="entry name" value="Zn-ADH-like_protein"/>
</dbReference>
<sequence length="333" mass="34511">MTSSSIPATMRALQQPSLTGPQDLRLITDAPVPTPGPGEVLLRVTAAGVNFADVMQTHGTYNGGPEAPYLAGFEAAGEVVALGPDVTGVALGSHVIGTGYGAFAEYMVQDAAGLAPVPAGWSDEQSLGMILNWATALAALKPLGRIAKGETVLIHAAAGAVGQAAIRLAKHYGATVIATASADKHDVVRDLGADHVIDYRTADVAAEVLRHTDDRGADLVLESVGGDNFRASLAATKRVTGRVVVYGVAAGESAITNWELNFRHPIHVIGLHLGILIQTAPALFAELMTELTTLIDTGVYPPGTPTLYPLPEGREALIALESRATTGKLAIRP</sequence>
<organism evidence="3 4">
    <name type="scientific">Nocardia brasiliensis</name>
    <dbReference type="NCBI Taxonomy" id="37326"/>
    <lineage>
        <taxon>Bacteria</taxon>
        <taxon>Bacillati</taxon>
        <taxon>Actinomycetota</taxon>
        <taxon>Actinomycetes</taxon>
        <taxon>Mycobacteriales</taxon>
        <taxon>Nocardiaceae</taxon>
        <taxon>Nocardia</taxon>
    </lineage>
</organism>
<dbReference type="Pfam" id="PF08240">
    <property type="entry name" value="ADH_N"/>
    <property type="match status" value="1"/>
</dbReference>
<dbReference type="InterPro" id="IPR011032">
    <property type="entry name" value="GroES-like_sf"/>
</dbReference>
<dbReference type="Gene3D" id="3.90.180.10">
    <property type="entry name" value="Medium-chain alcohol dehydrogenases, catalytic domain"/>
    <property type="match status" value="1"/>
</dbReference>
<gene>
    <name evidence="3" type="ORF">F5X71_23795</name>
</gene>
<evidence type="ECO:0000259" key="2">
    <source>
        <dbReference type="SMART" id="SM00829"/>
    </source>
</evidence>
<evidence type="ECO:0000256" key="1">
    <source>
        <dbReference type="SAM" id="MobiDB-lite"/>
    </source>
</evidence>
<dbReference type="Proteomes" id="UP000501705">
    <property type="component" value="Chromosome"/>
</dbReference>
<dbReference type="PANTHER" id="PTHR43677">
    <property type="entry name" value="SHORT-CHAIN DEHYDROGENASE/REDUCTASE"/>
    <property type="match status" value="1"/>
</dbReference>
<evidence type="ECO:0000313" key="3">
    <source>
        <dbReference type="EMBL" id="QIS04942.1"/>
    </source>
</evidence>
<feature type="domain" description="Enoyl reductase (ER)" evidence="2">
    <location>
        <begin position="20"/>
        <end position="331"/>
    </location>
</feature>
<protein>
    <submittedName>
        <fullName evidence="3">Zinc-binding dehydrogenase</fullName>
    </submittedName>
</protein>
<dbReference type="Pfam" id="PF00107">
    <property type="entry name" value="ADH_zinc_N"/>
    <property type="match status" value="1"/>
</dbReference>
<feature type="compositionally biased region" description="Polar residues" evidence="1">
    <location>
        <begin position="1"/>
        <end position="20"/>
    </location>
</feature>
<dbReference type="PANTHER" id="PTHR43677:SF4">
    <property type="entry name" value="QUINONE OXIDOREDUCTASE-LIKE PROTEIN 2"/>
    <property type="match status" value="1"/>
</dbReference>
<proteinExistence type="predicted"/>